<keyword evidence="2" id="KW-0548">Nucleotidyltransferase</keyword>
<evidence type="ECO:0000256" key="4">
    <source>
        <dbReference type="SAM" id="MobiDB-lite"/>
    </source>
</evidence>
<dbReference type="Proteomes" id="UP001501588">
    <property type="component" value="Unassembled WGS sequence"/>
</dbReference>
<organism evidence="6 7">
    <name type="scientific">Craurococcus roseus</name>
    <dbReference type="NCBI Taxonomy" id="77585"/>
    <lineage>
        <taxon>Bacteria</taxon>
        <taxon>Pseudomonadati</taxon>
        <taxon>Pseudomonadota</taxon>
        <taxon>Alphaproteobacteria</taxon>
        <taxon>Acetobacterales</taxon>
        <taxon>Acetobacteraceae</taxon>
        <taxon>Craurococcus</taxon>
    </lineage>
</organism>
<protein>
    <submittedName>
        <fullName evidence="6">NTP transferase domain-containing protein</fullName>
    </submittedName>
</protein>
<sequence length="295" mass="32155">MPGFAVAGRRRSGSDPEQTRSNVMDRNTISFDQAAADGLRTVLPAARNATEAVILAAGRGSRLKQFTEAKPKCFAEVGGAPLIEHQLRALEMAGIERVSVVTGYRHDDVRRAVRGRARVIRNEDWSDTNSLYSLSLCRGRVSGPMLVMNCDVLIHPLALQRLVDAPGSAFLYDSSSGDADEHMKVELAGDGRLKAMSKTLPADRTHGENVGVLHFDSAAAKTLFREAACVLAEGDRNAWMARAVERAARSVPLRGVNVADLPWIEIDFPDDLERARTQVWRHIAHALAPSVRLAA</sequence>
<accession>A0ABN1FYQ0</accession>
<dbReference type="Pfam" id="PF12804">
    <property type="entry name" value="NTP_transf_3"/>
    <property type="match status" value="1"/>
</dbReference>
<reference evidence="6 7" key="1">
    <citation type="journal article" date="2019" name="Int. J. Syst. Evol. Microbiol.">
        <title>The Global Catalogue of Microorganisms (GCM) 10K type strain sequencing project: providing services to taxonomists for standard genome sequencing and annotation.</title>
        <authorList>
            <consortium name="The Broad Institute Genomics Platform"/>
            <consortium name="The Broad Institute Genome Sequencing Center for Infectious Disease"/>
            <person name="Wu L."/>
            <person name="Ma J."/>
        </authorList>
    </citation>
    <scope>NUCLEOTIDE SEQUENCE [LARGE SCALE GENOMIC DNA]</scope>
    <source>
        <strain evidence="6 7">JCM 9933</strain>
    </source>
</reference>
<evidence type="ECO:0000256" key="2">
    <source>
        <dbReference type="ARBA" id="ARBA00022695"/>
    </source>
</evidence>
<dbReference type="PANTHER" id="PTHR43584">
    <property type="entry name" value="NUCLEOTIDYL TRANSFERASE"/>
    <property type="match status" value="1"/>
</dbReference>
<name>A0ABN1FYQ0_9PROT</name>
<proteinExistence type="predicted"/>
<dbReference type="EMBL" id="BAAAFZ010000073">
    <property type="protein sequence ID" value="GAA0600618.1"/>
    <property type="molecule type" value="Genomic_DNA"/>
</dbReference>
<dbReference type="InterPro" id="IPR050065">
    <property type="entry name" value="GlmU-like"/>
</dbReference>
<dbReference type="CDD" id="cd02523">
    <property type="entry name" value="PC_cytidylyltransferase"/>
    <property type="match status" value="1"/>
</dbReference>
<dbReference type="InterPro" id="IPR029044">
    <property type="entry name" value="Nucleotide-diphossugar_trans"/>
</dbReference>
<evidence type="ECO:0000256" key="3">
    <source>
        <dbReference type="ARBA" id="ARBA00022842"/>
    </source>
</evidence>
<evidence type="ECO:0000259" key="5">
    <source>
        <dbReference type="Pfam" id="PF12804"/>
    </source>
</evidence>
<evidence type="ECO:0000313" key="6">
    <source>
        <dbReference type="EMBL" id="GAA0600618.1"/>
    </source>
</evidence>
<gene>
    <name evidence="6" type="ORF">GCM10009416_43250</name>
</gene>
<keyword evidence="3" id="KW-0460">Magnesium</keyword>
<dbReference type="SUPFAM" id="SSF53448">
    <property type="entry name" value="Nucleotide-diphospho-sugar transferases"/>
    <property type="match status" value="1"/>
</dbReference>
<feature type="region of interest" description="Disordered" evidence="4">
    <location>
        <begin position="1"/>
        <end position="21"/>
    </location>
</feature>
<feature type="domain" description="MobA-like NTP transferase" evidence="5">
    <location>
        <begin position="52"/>
        <end position="172"/>
    </location>
</feature>
<keyword evidence="7" id="KW-1185">Reference proteome</keyword>
<keyword evidence="1 6" id="KW-0808">Transferase</keyword>
<evidence type="ECO:0000313" key="7">
    <source>
        <dbReference type="Proteomes" id="UP001501588"/>
    </source>
</evidence>
<dbReference type="PANTHER" id="PTHR43584:SF8">
    <property type="entry name" value="N-ACETYLMURAMATE ALPHA-1-PHOSPHATE URIDYLYLTRANSFERASE"/>
    <property type="match status" value="1"/>
</dbReference>
<dbReference type="Gene3D" id="3.90.550.10">
    <property type="entry name" value="Spore Coat Polysaccharide Biosynthesis Protein SpsA, Chain A"/>
    <property type="match status" value="1"/>
</dbReference>
<dbReference type="GO" id="GO:0016740">
    <property type="term" value="F:transferase activity"/>
    <property type="evidence" value="ECO:0007669"/>
    <property type="project" value="UniProtKB-KW"/>
</dbReference>
<dbReference type="InterPro" id="IPR025877">
    <property type="entry name" value="MobA-like_NTP_Trfase"/>
</dbReference>
<comment type="caution">
    <text evidence="6">The sequence shown here is derived from an EMBL/GenBank/DDBJ whole genome shotgun (WGS) entry which is preliminary data.</text>
</comment>
<evidence type="ECO:0000256" key="1">
    <source>
        <dbReference type="ARBA" id="ARBA00022679"/>
    </source>
</evidence>